<dbReference type="PANTHER" id="PTHR45747:SF4">
    <property type="entry name" value="HISTONE-LYSINE N-METHYLTRANSFERASE E(Z)"/>
    <property type="match status" value="1"/>
</dbReference>
<dbReference type="Proteomes" id="UP001227230">
    <property type="component" value="Chromosome 5"/>
</dbReference>
<accession>A0ABY9BY68</accession>
<reference evidence="7 8" key="1">
    <citation type="journal article" date="2023" name="Hortic Res">
        <title>The complete reference genome for grapevine (Vitis vinifera L.) genetics and breeding.</title>
        <authorList>
            <person name="Shi X."/>
            <person name="Cao S."/>
            <person name="Wang X."/>
            <person name="Huang S."/>
            <person name="Wang Y."/>
            <person name="Liu Z."/>
            <person name="Liu W."/>
            <person name="Leng X."/>
            <person name="Peng Y."/>
            <person name="Wang N."/>
            <person name="Wang Y."/>
            <person name="Ma Z."/>
            <person name="Xu X."/>
            <person name="Zhang F."/>
            <person name="Xue H."/>
            <person name="Zhong H."/>
            <person name="Wang Y."/>
            <person name="Zhang K."/>
            <person name="Velt A."/>
            <person name="Avia K."/>
            <person name="Holtgrawe D."/>
            <person name="Grimplet J."/>
            <person name="Matus J.T."/>
            <person name="Ware D."/>
            <person name="Wu X."/>
            <person name="Wang H."/>
            <person name="Liu C."/>
            <person name="Fang Y."/>
            <person name="Rustenholz C."/>
            <person name="Cheng Z."/>
            <person name="Xiao H."/>
            <person name="Zhou Y."/>
        </authorList>
    </citation>
    <scope>NUCLEOTIDE SEQUENCE [LARGE SCALE GENOMIC DNA]</scope>
    <source>
        <strain evidence="8">cv. Pinot noir / PN40024</strain>
        <tissue evidence="7">Leaf</tissue>
    </source>
</reference>
<dbReference type="InterPro" id="IPR026489">
    <property type="entry name" value="CXC_dom"/>
</dbReference>
<sequence length="90" mass="10028">MGYAVENTVDALRVARIDLEVAIVLKVSAECRQCPCFAADRECEPDVCRSCWISCGDGTLGVLSQRGDNYECRNMKLLLQQQQKASAWEV</sequence>
<keyword evidence="1" id="KW-0489">Methyltransferase</keyword>
<name>A0ABY9BY68_VITVI</name>
<keyword evidence="8" id="KW-1185">Reference proteome</keyword>
<dbReference type="PROSITE" id="PS51633">
    <property type="entry name" value="CXC"/>
    <property type="match status" value="1"/>
</dbReference>
<dbReference type="Pfam" id="PF18264">
    <property type="entry name" value="preSET_CXC"/>
    <property type="match status" value="1"/>
</dbReference>
<evidence type="ECO:0000256" key="1">
    <source>
        <dbReference type="ARBA" id="ARBA00022603"/>
    </source>
</evidence>
<keyword evidence="5" id="KW-0804">Transcription</keyword>
<protein>
    <recommendedName>
        <fullName evidence="6">CXC domain-containing protein</fullName>
    </recommendedName>
</protein>
<evidence type="ECO:0000313" key="7">
    <source>
        <dbReference type="EMBL" id="WJZ87444.1"/>
    </source>
</evidence>
<keyword evidence="4" id="KW-0805">Transcription regulation</keyword>
<gene>
    <name evidence="7" type="ORF">VitviT2T_006823</name>
</gene>
<evidence type="ECO:0000256" key="2">
    <source>
        <dbReference type="ARBA" id="ARBA00022679"/>
    </source>
</evidence>
<evidence type="ECO:0000256" key="4">
    <source>
        <dbReference type="ARBA" id="ARBA00023015"/>
    </source>
</evidence>
<dbReference type="InterPro" id="IPR045318">
    <property type="entry name" value="EZH1/2-like"/>
</dbReference>
<dbReference type="InterPro" id="IPR041355">
    <property type="entry name" value="Pre-SET_CXC"/>
</dbReference>
<evidence type="ECO:0000256" key="5">
    <source>
        <dbReference type="ARBA" id="ARBA00023163"/>
    </source>
</evidence>
<evidence type="ECO:0000256" key="3">
    <source>
        <dbReference type="ARBA" id="ARBA00022691"/>
    </source>
</evidence>
<evidence type="ECO:0000313" key="8">
    <source>
        <dbReference type="Proteomes" id="UP001227230"/>
    </source>
</evidence>
<feature type="domain" description="CXC" evidence="6">
    <location>
        <begin position="1"/>
        <end position="68"/>
    </location>
</feature>
<dbReference type="PANTHER" id="PTHR45747">
    <property type="entry name" value="HISTONE-LYSINE N-METHYLTRANSFERASE E(Z)"/>
    <property type="match status" value="1"/>
</dbReference>
<proteinExistence type="predicted"/>
<keyword evidence="3" id="KW-0949">S-adenosyl-L-methionine</keyword>
<keyword evidence="2" id="KW-0808">Transferase</keyword>
<dbReference type="EMBL" id="CP126652">
    <property type="protein sequence ID" value="WJZ87444.1"/>
    <property type="molecule type" value="Genomic_DNA"/>
</dbReference>
<dbReference type="Gene3D" id="2.170.270.10">
    <property type="entry name" value="SET domain"/>
    <property type="match status" value="1"/>
</dbReference>
<organism evidence="7 8">
    <name type="scientific">Vitis vinifera</name>
    <name type="common">Grape</name>
    <dbReference type="NCBI Taxonomy" id="29760"/>
    <lineage>
        <taxon>Eukaryota</taxon>
        <taxon>Viridiplantae</taxon>
        <taxon>Streptophyta</taxon>
        <taxon>Embryophyta</taxon>
        <taxon>Tracheophyta</taxon>
        <taxon>Spermatophyta</taxon>
        <taxon>Magnoliopsida</taxon>
        <taxon>eudicotyledons</taxon>
        <taxon>Gunneridae</taxon>
        <taxon>Pentapetalae</taxon>
        <taxon>rosids</taxon>
        <taxon>Vitales</taxon>
        <taxon>Vitaceae</taxon>
        <taxon>Viteae</taxon>
        <taxon>Vitis</taxon>
    </lineage>
</organism>
<dbReference type="InterPro" id="IPR046341">
    <property type="entry name" value="SET_dom_sf"/>
</dbReference>
<evidence type="ECO:0000259" key="6">
    <source>
        <dbReference type="PROSITE" id="PS51633"/>
    </source>
</evidence>